<proteinExistence type="predicted"/>
<comment type="caution">
    <text evidence="3">The sequence shown here is derived from an EMBL/GenBank/DDBJ whole genome shotgun (WGS) entry which is preliminary data.</text>
</comment>
<accession>A0ABV8I521</accession>
<organism evidence="3 4">
    <name type="scientific">Planomonospora corallina</name>
    <dbReference type="NCBI Taxonomy" id="1806052"/>
    <lineage>
        <taxon>Bacteria</taxon>
        <taxon>Bacillati</taxon>
        <taxon>Actinomycetota</taxon>
        <taxon>Actinomycetes</taxon>
        <taxon>Streptosporangiales</taxon>
        <taxon>Streptosporangiaceae</taxon>
        <taxon>Planomonospora</taxon>
    </lineage>
</organism>
<dbReference type="SUPFAM" id="SSF52540">
    <property type="entry name" value="P-loop containing nucleoside triphosphate hydrolases"/>
    <property type="match status" value="1"/>
</dbReference>
<dbReference type="InterPro" id="IPR027417">
    <property type="entry name" value="P-loop_NTPase"/>
</dbReference>
<dbReference type="Pfam" id="PF13635">
    <property type="entry name" value="DUF4143"/>
    <property type="match status" value="1"/>
</dbReference>
<dbReference type="Proteomes" id="UP001595850">
    <property type="component" value="Unassembled WGS sequence"/>
</dbReference>
<reference evidence="4" key="1">
    <citation type="journal article" date="2019" name="Int. J. Syst. Evol. Microbiol.">
        <title>The Global Catalogue of Microorganisms (GCM) 10K type strain sequencing project: providing services to taxonomists for standard genome sequencing and annotation.</title>
        <authorList>
            <consortium name="The Broad Institute Genomics Platform"/>
            <consortium name="The Broad Institute Genome Sequencing Center for Infectious Disease"/>
            <person name="Wu L."/>
            <person name="Ma J."/>
        </authorList>
    </citation>
    <scope>NUCLEOTIDE SEQUENCE [LARGE SCALE GENOMIC DNA]</scope>
    <source>
        <strain evidence="4">TBRC 4489</strain>
    </source>
</reference>
<feature type="domain" description="DUF4143" evidence="2">
    <location>
        <begin position="204"/>
        <end position="301"/>
    </location>
</feature>
<evidence type="ECO:0000313" key="3">
    <source>
        <dbReference type="EMBL" id="MFC4058029.1"/>
    </source>
</evidence>
<evidence type="ECO:0000259" key="1">
    <source>
        <dbReference type="Pfam" id="PF13173"/>
    </source>
</evidence>
<dbReference type="InterPro" id="IPR025420">
    <property type="entry name" value="DUF4143"/>
</dbReference>
<dbReference type="PANTHER" id="PTHR43566">
    <property type="entry name" value="CONSERVED PROTEIN"/>
    <property type="match status" value="1"/>
</dbReference>
<dbReference type="InterPro" id="IPR041682">
    <property type="entry name" value="AAA_14"/>
</dbReference>
<evidence type="ECO:0000313" key="4">
    <source>
        <dbReference type="Proteomes" id="UP001595850"/>
    </source>
</evidence>
<keyword evidence="3" id="KW-0067">ATP-binding</keyword>
<sequence>MDELIPRAASEQLRESVSDFRVVVVNGPRQAGKTTLLELFQQEFGGTYRSLDEVEQLRAAKADPTTYARAGSRPLIIDEVQRGGDELILAIKREVDRDRAPGQFVLSGSTRFLTVPTLSESLAGRAVFIDLWPFSMSERTGGGCDFIRRVFRAPAEVVGERSEWRRDDYLDVLCRGGFPEALRVSTETSRHRWYTGYVKTIVARDIGEFAEVHHASALPRLLGLIAARSGSTFLQADIARSLGVTGDTVRTYTSYFETVFLVSLVPAWSTNMTSRLTKTPKVFLTDTGLAAHLLRVTPGALREPGHRAPGAWWRRSSSPN</sequence>
<protein>
    <submittedName>
        <fullName evidence="3">ATP-binding protein</fullName>
    </submittedName>
</protein>
<keyword evidence="4" id="KW-1185">Reference proteome</keyword>
<dbReference type="Pfam" id="PF13173">
    <property type="entry name" value="AAA_14"/>
    <property type="match status" value="1"/>
</dbReference>
<dbReference type="EMBL" id="JBHSBM010000011">
    <property type="protein sequence ID" value="MFC4058029.1"/>
    <property type="molecule type" value="Genomic_DNA"/>
</dbReference>
<feature type="domain" description="AAA" evidence="1">
    <location>
        <begin position="20"/>
        <end position="138"/>
    </location>
</feature>
<gene>
    <name evidence="3" type="ORF">ACFOWE_06965</name>
</gene>
<keyword evidence="3" id="KW-0547">Nucleotide-binding</keyword>
<evidence type="ECO:0000259" key="2">
    <source>
        <dbReference type="Pfam" id="PF13635"/>
    </source>
</evidence>
<dbReference type="RefSeq" id="WP_377286186.1">
    <property type="nucleotide sequence ID" value="NZ_JBHSBM010000011.1"/>
</dbReference>
<dbReference type="GO" id="GO:0005524">
    <property type="term" value="F:ATP binding"/>
    <property type="evidence" value="ECO:0007669"/>
    <property type="project" value="UniProtKB-KW"/>
</dbReference>
<name>A0ABV8I521_9ACTN</name>
<dbReference type="PANTHER" id="PTHR43566:SF2">
    <property type="entry name" value="DUF4143 DOMAIN-CONTAINING PROTEIN"/>
    <property type="match status" value="1"/>
</dbReference>